<dbReference type="PANTHER" id="PTHR11638">
    <property type="entry name" value="ATP-DEPENDENT CLP PROTEASE"/>
    <property type="match status" value="1"/>
</dbReference>
<evidence type="ECO:0000256" key="4">
    <source>
        <dbReference type="ARBA" id="ARBA00023186"/>
    </source>
</evidence>
<dbReference type="PRINTS" id="PR00300">
    <property type="entry name" value="CLPPROTEASEA"/>
</dbReference>
<proteinExistence type="predicted"/>
<dbReference type="Gene3D" id="1.10.1780.10">
    <property type="entry name" value="Clp, N-terminal domain"/>
    <property type="match status" value="1"/>
</dbReference>
<dbReference type="InterPro" id="IPR050130">
    <property type="entry name" value="ClpA_ClpB"/>
</dbReference>
<dbReference type="SUPFAM" id="SSF81923">
    <property type="entry name" value="Double Clp-N motif"/>
    <property type="match status" value="1"/>
</dbReference>
<name>A0A199VH61_ANACO</name>
<dbReference type="Pfam" id="PF17871">
    <property type="entry name" value="AAA_lid_9"/>
    <property type="match status" value="1"/>
</dbReference>
<dbReference type="InterPro" id="IPR028299">
    <property type="entry name" value="ClpA/B_CS2"/>
</dbReference>
<keyword evidence="4" id="KW-0143">Chaperone</keyword>
<dbReference type="Pfam" id="PF07724">
    <property type="entry name" value="AAA_2"/>
    <property type="match status" value="1"/>
</dbReference>
<dbReference type="GO" id="GO:0034605">
    <property type="term" value="P:cellular response to heat"/>
    <property type="evidence" value="ECO:0007669"/>
    <property type="project" value="TreeGrafter"/>
</dbReference>
<protein>
    <submittedName>
        <fullName evidence="8">Chaperone protein ClpD1, chloroplastic</fullName>
    </submittedName>
</protein>
<evidence type="ECO:0000313" key="8">
    <source>
        <dbReference type="EMBL" id="OAY76211.1"/>
    </source>
</evidence>
<dbReference type="Gene3D" id="1.10.8.60">
    <property type="match status" value="1"/>
</dbReference>
<dbReference type="InterPro" id="IPR041546">
    <property type="entry name" value="ClpA/ClpB_AAA_lid"/>
</dbReference>
<dbReference type="STRING" id="4615.A0A199VH61"/>
<dbReference type="SUPFAM" id="SSF52540">
    <property type="entry name" value="P-loop containing nucleoside triphosphate hydrolases"/>
    <property type="match status" value="2"/>
</dbReference>
<dbReference type="CDD" id="cd19499">
    <property type="entry name" value="RecA-like_ClpB_Hsp104-like"/>
    <property type="match status" value="1"/>
</dbReference>
<evidence type="ECO:0000256" key="5">
    <source>
        <dbReference type="PROSITE-ProRule" id="PRU01251"/>
    </source>
</evidence>
<evidence type="ECO:0000313" key="9">
    <source>
        <dbReference type="Proteomes" id="UP000092600"/>
    </source>
</evidence>
<dbReference type="InterPro" id="IPR004176">
    <property type="entry name" value="Clp_R_N"/>
</dbReference>
<dbReference type="FunFam" id="3.40.50.300:FF:000025">
    <property type="entry name" value="ATP-dependent Clp protease subunit"/>
    <property type="match status" value="1"/>
</dbReference>
<reference evidence="8 9" key="1">
    <citation type="journal article" date="2016" name="DNA Res.">
        <title>The draft genome of MD-2 pineapple using hybrid error correction of long reads.</title>
        <authorList>
            <person name="Redwan R.M."/>
            <person name="Saidin A."/>
            <person name="Kumar S.V."/>
        </authorList>
    </citation>
    <scope>NUCLEOTIDE SEQUENCE [LARGE SCALE GENOMIC DNA]</scope>
    <source>
        <strain evidence="9">cv. MD2</strain>
        <tissue evidence="8">Leaf</tissue>
    </source>
</reference>
<dbReference type="GO" id="GO:0016887">
    <property type="term" value="F:ATP hydrolysis activity"/>
    <property type="evidence" value="ECO:0007669"/>
    <property type="project" value="InterPro"/>
</dbReference>
<evidence type="ECO:0000259" key="7">
    <source>
        <dbReference type="PROSITE" id="PS51903"/>
    </source>
</evidence>
<evidence type="ECO:0000256" key="1">
    <source>
        <dbReference type="ARBA" id="ARBA00022737"/>
    </source>
</evidence>
<dbReference type="PROSITE" id="PS51903">
    <property type="entry name" value="CLP_R"/>
    <property type="match status" value="1"/>
</dbReference>
<evidence type="ECO:0000256" key="6">
    <source>
        <dbReference type="SAM" id="MobiDB-lite"/>
    </source>
</evidence>
<gene>
    <name evidence="8" type="ORF">ACMD2_16408</name>
</gene>
<feature type="region of interest" description="Disordered" evidence="6">
    <location>
        <begin position="144"/>
        <end position="220"/>
    </location>
</feature>
<dbReference type="Pfam" id="PF00004">
    <property type="entry name" value="AAA"/>
    <property type="match status" value="1"/>
</dbReference>
<feature type="compositionally biased region" description="Low complexity" evidence="6">
    <location>
        <begin position="180"/>
        <end position="214"/>
    </location>
</feature>
<comment type="caution">
    <text evidence="8">The sequence shown here is derived from an EMBL/GenBank/DDBJ whole genome shotgun (WGS) entry which is preliminary data.</text>
</comment>
<feature type="compositionally biased region" description="Pro residues" evidence="6">
    <location>
        <begin position="147"/>
        <end position="172"/>
    </location>
</feature>
<dbReference type="InterPro" id="IPR027417">
    <property type="entry name" value="P-loop_NTPase"/>
</dbReference>
<dbReference type="GO" id="GO:0005737">
    <property type="term" value="C:cytoplasm"/>
    <property type="evidence" value="ECO:0007669"/>
    <property type="project" value="TreeGrafter"/>
</dbReference>
<evidence type="ECO:0000256" key="2">
    <source>
        <dbReference type="ARBA" id="ARBA00022741"/>
    </source>
</evidence>
<dbReference type="Proteomes" id="UP000092600">
    <property type="component" value="Unassembled WGS sequence"/>
</dbReference>
<dbReference type="PROSITE" id="PS00871">
    <property type="entry name" value="CLPAB_2"/>
    <property type="match status" value="1"/>
</dbReference>
<dbReference type="InterPro" id="IPR003959">
    <property type="entry name" value="ATPase_AAA_core"/>
</dbReference>
<dbReference type="Gene3D" id="3.40.50.300">
    <property type="entry name" value="P-loop containing nucleotide triphosphate hydrolases"/>
    <property type="match status" value="2"/>
</dbReference>
<dbReference type="CDD" id="cd00009">
    <property type="entry name" value="AAA"/>
    <property type="match status" value="1"/>
</dbReference>
<dbReference type="GO" id="GO:0005524">
    <property type="term" value="F:ATP binding"/>
    <property type="evidence" value="ECO:0007669"/>
    <property type="project" value="UniProtKB-KW"/>
</dbReference>
<organism evidence="8 9">
    <name type="scientific">Ananas comosus</name>
    <name type="common">Pineapple</name>
    <name type="synonym">Ananas ananas</name>
    <dbReference type="NCBI Taxonomy" id="4615"/>
    <lineage>
        <taxon>Eukaryota</taxon>
        <taxon>Viridiplantae</taxon>
        <taxon>Streptophyta</taxon>
        <taxon>Embryophyta</taxon>
        <taxon>Tracheophyta</taxon>
        <taxon>Spermatophyta</taxon>
        <taxon>Magnoliopsida</taxon>
        <taxon>Liliopsida</taxon>
        <taxon>Poales</taxon>
        <taxon>Bromeliaceae</taxon>
        <taxon>Bromelioideae</taxon>
        <taxon>Ananas</taxon>
    </lineage>
</organism>
<dbReference type="PANTHER" id="PTHR11638:SF185">
    <property type="entry name" value="ATP-DEPENDENT CLP PROTEASE ATP-BINDING SUBUNIT"/>
    <property type="match status" value="1"/>
</dbReference>
<feature type="domain" description="Clp R" evidence="7">
    <location>
        <begin position="80"/>
        <end position="160"/>
    </location>
</feature>
<dbReference type="InterPro" id="IPR001270">
    <property type="entry name" value="ClpA/B"/>
</dbReference>
<accession>A0A199VH61</accession>
<dbReference type="InterPro" id="IPR003593">
    <property type="entry name" value="AAA+_ATPase"/>
</dbReference>
<evidence type="ECO:0000256" key="3">
    <source>
        <dbReference type="ARBA" id="ARBA00022840"/>
    </source>
</evidence>
<dbReference type="AlphaFoldDB" id="A0A199VH61"/>
<dbReference type="EMBL" id="LSRQ01001887">
    <property type="protein sequence ID" value="OAY76211.1"/>
    <property type="molecule type" value="Genomic_DNA"/>
</dbReference>
<dbReference type="SMART" id="SM00382">
    <property type="entry name" value="AAA"/>
    <property type="match status" value="2"/>
</dbReference>
<keyword evidence="3" id="KW-0067">ATP-binding</keyword>
<keyword evidence="1 5" id="KW-0677">Repeat</keyword>
<keyword evidence="2" id="KW-0547">Nucleotide-binding</keyword>
<sequence length="854" mass="93521">MEACCSRSSSSFSSSVLPVHSSCCRSILQLRLAPAALHLPPSALRLSSCSVVAGRLLPLAFAPPHTARPHRRRGPVTAVFERFTERALKAVVSSQREARSLGDDAVRTHHLLLGLVAVDPPPRFLDSGITLDRARDAVRALWATKPSPFPPSPPPPPPSPLPPWPPTCPSPPAASERSRPPSTSPSAWALILYPPSTLPSASSSPTTAALPRSSRGADPNHLASVAFSRLQGELMKDGRQSAASSEIIHAKPPARKAAHLKSFQKSQGKSALAQFCVDLNARAGDGLVDPVIGRDTEIQRIVQILGRRRKNNPILLGEQGVGKTAIAEGLALRITSGDVPIFLLEKRIMSLDVGLLIAGSKERGELEARLTGLLKEVKKAGDVILFIDEVHNLIGTGAVGRGNKGSGLDMANLLKPSLGRGELQCIASTTVDEHRTHFENDKAFARRFQPVFINEPSREDAVKILLGLREKYEIYHKCKYTLEAINAAVYLSARYIPDRHLPDKAIDLIDEAGSRARMDAFKRKKEEQASVLSRPPNEYWQEIRAVQAMHYAVPANKFKYSPNNSNNKNNNAVLDRKKGKPSISSAFHDKESVVVGAEEIAKVASLWSGIPVQHLTADETKLLLGLEQELRKHVIGQDDAIRTISRAVKRSRLGLSDPDRPISVLLFCGPTGVGKTELIKAFARSYFRSEEAVLRLDMSEYMERHAVSKLIGSPPGYIGYEDAGTLTEPVRRRPFSVILLKEIEKAHPSILNILLQIFEDGHLTDSQGRTASFKNTLIVMTSNIGSASIIKGRRGIGFFTAEDKNSSSYAAMKSMVMEELKSYFRPELLNRIDEVVVFRPLEKTQVYSSVDNFS</sequence>
<dbReference type="InterPro" id="IPR036628">
    <property type="entry name" value="Clp_N_dom_sf"/>
</dbReference>